<dbReference type="RefSeq" id="WP_004867614.1">
    <property type="nucleotide sequence ID" value="NZ_BBLI01000007.1"/>
</dbReference>
<dbReference type="GeneID" id="84210832"/>
<dbReference type="Proteomes" id="UP001243195">
    <property type="component" value="Unassembled WGS sequence"/>
</dbReference>
<gene>
    <name evidence="1" type="ORF">RFH51_10830</name>
</gene>
<dbReference type="EMBL" id="JAVIDA010000013">
    <property type="protein sequence ID" value="MDQ9071954.1"/>
    <property type="molecule type" value="Genomic_DNA"/>
</dbReference>
<sequence length="70" mass="8294">MFGEFKKIAEVKELSTTKKSKINYEINIESPFSCWEKLRMRVIFHINPLPSPLLKGKGIMFSEFFKKLLR</sequence>
<accession>A0AAW8JHH0</accession>
<name>A0AAW8JHH0_9GAMM</name>
<dbReference type="AlphaFoldDB" id="A0AAW8JHH0"/>
<evidence type="ECO:0000313" key="2">
    <source>
        <dbReference type="Proteomes" id="UP001243195"/>
    </source>
</evidence>
<proteinExistence type="predicted"/>
<evidence type="ECO:0000313" key="1">
    <source>
        <dbReference type="EMBL" id="MDQ9071954.1"/>
    </source>
</evidence>
<organism evidence="1 2">
    <name type="scientific">Acinetobacter gerneri</name>
    <dbReference type="NCBI Taxonomy" id="202952"/>
    <lineage>
        <taxon>Bacteria</taxon>
        <taxon>Pseudomonadati</taxon>
        <taxon>Pseudomonadota</taxon>
        <taxon>Gammaproteobacteria</taxon>
        <taxon>Moraxellales</taxon>
        <taxon>Moraxellaceae</taxon>
        <taxon>Acinetobacter</taxon>
    </lineage>
</organism>
<comment type="caution">
    <text evidence="1">The sequence shown here is derived from an EMBL/GenBank/DDBJ whole genome shotgun (WGS) entry which is preliminary data.</text>
</comment>
<protein>
    <submittedName>
        <fullName evidence="1">Uncharacterized protein</fullName>
    </submittedName>
</protein>
<reference evidence="1" key="1">
    <citation type="submission" date="2023-08" db="EMBL/GenBank/DDBJ databases">
        <title>Emergence of clinically-relevant ST2 carbapenem-resistant Acinetobacter baumannii strains in hospital sewages in Zhejiang, East of China.</title>
        <authorList>
            <person name="Kaichao C."/>
            <person name="Zhang R."/>
        </authorList>
    </citation>
    <scope>NUCLEOTIDE SEQUENCE</scope>
    <source>
        <strain evidence="1">M-SY-60</strain>
    </source>
</reference>